<reference evidence="2" key="2">
    <citation type="submission" date="2020-11" db="EMBL/GenBank/DDBJ databases">
        <authorList>
            <person name="McCartney M.A."/>
            <person name="Auch B."/>
            <person name="Kono T."/>
            <person name="Mallez S."/>
            <person name="Becker A."/>
            <person name="Gohl D.M."/>
            <person name="Silverstein K.A.T."/>
            <person name="Koren S."/>
            <person name="Bechman K.B."/>
            <person name="Herman A."/>
            <person name="Abrahante J.E."/>
            <person name="Garbe J."/>
        </authorList>
    </citation>
    <scope>NUCLEOTIDE SEQUENCE</scope>
    <source>
        <strain evidence="2">Duluth1</strain>
        <tissue evidence="2">Whole animal</tissue>
    </source>
</reference>
<dbReference type="EMBL" id="JAIWYP010000009">
    <property type="protein sequence ID" value="KAH3769301.1"/>
    <property type="molecule type" value="Genomic_DNA"/>
</dbReference>
<gene>
    <name evidence="2" type="ORF">DPMN_170551</name>
</gene>
<name>A0A9D4DYM9_DREPO</name>
<feature type="region of interest" description="Disordered" evidence="1">
    <location>
        <begin position="1"/>
        <end position="34"/>
    </location>
</feature>
<evidence type="ECO:0000256" key="1">
    <source>
        <dbReference type="SAM" id="MobiDB-lite"/>
    </source>
</evidence>
<sequence>MRQRESRQRDRGQRGQRGQRRETERQREREGEREREICTIAAVIAIALKVIFSCEIPKRRFIRTVV</sequence>
<accession>A0A9D4DYM9</accession>
<reference evidence="2" key="1">
    <citation type="journal article" date="2019" name="bioRxiv">
        <title>The Genome of the Zebra Mussel, Dreissena polymorpha: A Resource for Invasive Species Research.</title>
        <authorList>
            <person name="McCartney M.A."/>
            <person name="Auch B."/>
            <person name="Kono T."/>
            <person name="Mallez S."/>
            <person name="Zhang Y."/>
            <person name="Obille A."/>
            <person name="Becker A."/>
            <person name="Abrahante J.E."/>
            <person name="Garbe J."/>
            <person name="Badalamenti J.P."/>
            <person name="Herman A."/>
            <person name="Mangelson H."/>
            <person name="Liachko I."/>
            <person name="Sullivan S."/>
            <person name="Sone E.D."/>
            <person name="Koren S."/>
            <person name="Silverstein K.A.T."/>
            <person name="Beckman K.B."/>
            <person name="Gohl D.M."/>
        </authorList>
    </citation>
    <scope>NUCLEOTIDE SEQUENCE</scope>
    <source>
        <strain evidence="2">Duluth1</strain>
        <tissue evidence="2">Whole animal</tissue>
    </source>
</reference>
<protein>
    <submittedName>
        <fullName evidence="2">Uncharacterized protein</fullName>
    </submittedName>
</protein>
<dbReference type="AlphaFoldDB" id="A0A9D4DYM9"/>
<proteinExistence type="predicted"/>
<dbReference type="Proteomes" id="UP000828390">
    <property type="component" value="Unassembled WGS sequence"/>
</dbReference>
<keyword evidence="3" id="KW-1185">Reference proteome</keyword>
<organism evidence="2 3">
    <name type="scientific">Dreissena polymorpha</name>
    <name type="common">Zebra mussel</name>
    <name type="synonym">Mytilus polymorpha</name>
    <dbReference type="NCBI Taxonomy" id="45954"/>
    <lineage>
        <taxon>Eukaryota</taxon>
        <taxon>Metazoa</taxon>
        <taxon>Spiralia</taxon>
        <taxon>Lophotrochozoa</taxon>
        <taxon>Mollusca</taxon>
        <taxon>Bivalvia</taxon>
        <taxon>Autobranchia</taxon>
        <taxon>Heteroconchia</taxon>
        <taxon>Euheterodonta</taxon>
        <taxon>Imparidentia</taxon>
        <taxon>Neoheterodontei</taxon>
        <taxon>Myida</taxon>
        <taxon>Dreissenoidea</taxon>
        <taxon>Dreissenidae</taxon>
        <taxon>Dreissena</taxon>
    </lineage>
</organism>
<evidence type="ECO:0000313" key="3">
    <source>
        <dbReference type="Proteomes" id="UP000828390"/>
    </source>
</evidence>
<evidence type="ECO:0000313" key="2">
    <source>
        <dbReference type="EMBL" id="KAH3769301.1"/>
    </source>
</evidence>
<comment type="caution">
    <text evidence="2">The sequence shown here is derived from an EMBL/GenBank/DDBJ whole genome shotgun (WGS) entry which is preliminary data.</text>
</comment>